<keyword evidence="6" id="KW-1185">Reference proteome</keyword>
<feature type="compositionally biased region" description="Basic and acidic residues" evidence="2">
    <location>
        <begin position="377"/>
        <end position="388"/>
    </location>
</feature>
<evidence type="ECO:0000256" key="1">
    <source>
        <dbReference type="ARBA" id="ARBA00007362"/>
    </source>
</evidence>
<feature type="transmembrane region" description="Helical" evidence="3">
    <location>
        <begin position="209"/>
        <end position="231"/>
    </location>
</feature>
<feature type="transmembrane region" description="Helical" evidence="3">
    <location>
        <begin position="270"/>
        <end position="288"/>
    </location>
</feature>
<protein>
    <submittedName>
        <fullName evidence="5">Predicted permease, DMT superfamily</fullName>
    </submittedName>
</protein>
<dbReference type="AlphaFoldDB" id="A0A376CLT3"/>
<dbReference type="InterPro" id="IPR037185">
    <property type="entry name" value="EmrE-like"/>
</dbReference>
<name>A0A376CLT3_9CORY</name>
<feature type="compositionally biased region" description="Acidic residues" evidence="2">
    <location>
        <begin position="362"/>
        <end position="371"/>
    </location>
</feature>
<evidence type="ECO:0000313" key="5">
    <source>
        <dbReference type="EMBL" id="STC69232.1"/>
    </source>
</evidence>
<feature type="transmembrane region" description="Helical" evidence="3">
    <location>
        <begin position="325"/>
        <end position="345"/>
    </location>
</feature>
<feature type="transmembrane region" description="Helical" evidence="3">
    <location>
        <begin position="300"/>
        <end position="319"/>
    </location>
</feature>
<dbReference type="OrthoDB" id="5315632at2"/>
<reference evidence="5 6" key="1">
    <citation type="submission" date="2018-06" db="EMBL/GenBank/DDBJ databases">
        <authorList>
            <consortium name="Pathogen Informatics"/>
            <person name="Doyle S."/>
        </authorList>
    </citation>
    <scope>NUCLEOTIDE SEQUENCE [LARGE SCALE GENOMIC DNA]</scope>
    <source>
        <strain evidence="5 6">NCTC11862</strain>
    </source>
</reference>
<dbReference type="Proteomes" id="UP000254467">
    <property type="component" value="Unassembled WGS sequence"/>
</dbReference>
<proteinExistence type="inferred from homology"/>
<keyword evidence="3" id="KW-1133">Transmembrane helix</keyword>
<dbReference type="PANTHER" id="PTHR22911">
    <property type="entry name" value="ACYL-MALONYL CONDENSING ENZYME-RELATED"/>
    <property type="match status" value="1"/>
</dbReference>
<evidence type="ECO:0000313" key="6">
    <source>
        <dbReference type="Proteomes" id="UP000254467"/>
    </source>
</evidence>
<evidence type="ECO:0000256" key="2">
    <source>
        <dbReference type="SAM" id="MobiDB-lite"/>
    </source>
</evidence>
<dbReference type="PANTHER" id="PTHR22911:SF76">
    <property type="entry name" value="EAMA DOMAIN-CONTAINING PROTEIN"/>
    <property type="match status" value="1"/>
</dbReference>
<sequence>MNKTSESAASTVVNQYLPVKPVSHGKAVLILAVGTAFLAFTPIWVKASNMDPATQAFLRVSIGFLLLLPIGLWEIKKKGSLPKKGIIMSVVAGLFLGVDFTAWNYSIFYVGAGIAAILLNLQVIVVPMLTAIFDKYKIPPVFLILVPIMIVGVLLTGGVFEPSEATGPAEIYGIPTATLGTLLGLTSGICYSFYLYFSRKAGTTAPRKDLYIQPMMYTAAAQMVAPLIWAYTGSSRNGFDFKYGVLDENGLLPTVNPETALGAELTGMNWLWLLMLATLGQAVAWTFVQWGSVWLDPTLSAGILLLSPVSSVIIAWPLFGEIPSVLQWIGIVMILGTVMYQNGLFDSFFGKKKKDTTVQSDDPNEVVDIDPETGAAVHEDAEPVREPGEGPWPAK</sequence>
<gene>
    <name evidence="5" type="ORF">NCTC11862_01016</name>
</gene>
<dbReference type="EMBL" id="UFXQ01000001">
    <property type="protein sequence ID" value="STC69232.1"/>
    <property type="molecule type" value="Genomic_DNA"/>
</dbReference>
<accession>A0A376CLT3</accession>
<comment type="similarity">
    <text evidence="1">Belongs to the EamA transporter family.</text>
</comment>
<organism evidence="5 6">
    <name type="scientific">Corynebacterium pilosum</name>
    <dbReference type="NCBI Taxonomy" id="35756"/>
    <lineage>
        <taxon>Bacteria</taxon>
        <taxon>Bacillati</taxon>
        <taxon>Actinomycetota</taxon>
        <taxon>Actinomycetes</taxon>
        <taxon>Mycobacteriales</taxon>
        <taxon>Corynebacteriaceae</taxon>
        <taxon>Corynebacterium</taxon>
    </lineage>
</organism>
<feature type="transmembrane region" description="Helical" evidence="3">
    <location>
        <begin position="141"/>
        <end position="160"/>
    </location>
</feature>
<dbReference type="InterPro" id="IPR000620">
    <property type="entry name" value="EamA_dom"/>
</dbReference>
<feature type="transmembrane region" description="Helical" evidence="3">
    <location>
        <begin position="172"/>
        <end position="197"/>
    </location>
</feature>
<dbReference type="STRING" id="35756.GCA_001044155_00030"/>
<feature type="transmembrane region" description="Helical" evidence="3">
    <location>
        <begin position="109"/>
        <end position="129"/>
    </location>
</feature>
<feature type="region of interest" description="Disordered" evidence="2">
    <location>
        <begin position="355"/>
        <end position="395"/>
    </location>
</feature>
<dbReference type="Pfam" id="PF00892">
    <property type="entry name" value="EamA"/>
    <property type="match status" value="2"/>
</dbReference>
<dbReference type="RefSeq" id="WP_018582704.1">
    <property type="nucleotide sequence ID" value="NZ_LDYD01000001.1"/>
</dbReference>
<evidence type="ECO:0000256" key="3">
    <source>
        <dbReference type="SAM" id="Phobius"/>
    </source>
</evidence>
<feature type="domain" description="EamA" evidence="4">
    <location>
        <begin position="27"/>
        <end position="156"/>
    </location>
</feature>
<feature type="transmembrane region" description="Helical" evidence="3">
    <location>
        <begin position="27"/>
        <end position="44"/>
    </location>
</feature>
<keyword evidence="3" id="KW-0812">Transmembrane</keyword>
<dbReference type="SUPFAM" id="SSF103481">
    <property type="entry name" value="Multidrug resistance efflux transporter EmrE"/>
    <property type="match status" value="2"/>
</dbReference>
<feature type="domain" description="EamA" evidence="4">
    <location>
        <begin position="268"/>
        <end position="338"/>
    </location>
</feature>
<feature type="transmembrane region" description="Helical" evidence="3">
    <location>
        <begin position="85"/>
        <end position="103"/>
    </location>
</feature>
<keyword evidence="3" id="KW-0472">Membrane</keyword>
<feature type="transmembrane region" description="Helical" evidence="3">
    <location>
        <begin position="56"/>
        <end position="73"/>
    </location>
</feature>
<evidence type="ECO:0000259" key="4">
    <source>
        <dbReference type="Pfam" id="PF00892"/>
    </source>
</evidence>
<dbReference type="GO" id="GO:0016020">
    <property type="term" value="C:membrane"/>
    <property type="evidence" value="ECO:0007669"/>
    <property type="project" value="InterPro"/>
</dbReference>